<proteinExistence type="predicted"/>
<organism evidence="3 5">
    <name type="scientific">Adineta steineri</name>
    <dbReference type="NCBI Taxonomy" id="433720"/>
    <lineage>
        <taxon>Eukaryota</taxon>
        <taxon>Metazoa</taxon>
        <taxon>Spiralia</taxon>
        <taxon>Gnathifera</taxon>
        <taxon>Rotifera</taxon>
        <taxon>Eurotatoria</taxon>
        <taxon>Bdelloidea</taxon>
        <taxon>Adinetida</taxon>
        <taxon>Adinetidae</taxon>
        <taxon>Adineta</taxon>
    </lineage>
</organism>
<evidence type="ECO:0000313" key="5">
    <source>
        <dbReference type="Proteomes" id="UP000663881"/>
    </source>
</evidence>
<name>A0A819SJ62_9BILA</name>
<dbReference type="EMBL" id="CAJNON010000033">
    <property type="protein sequence ID" value="CAF0831280.1"/>
    <property type="molecule type" value="Genomic_DNA"/>
</dbReference>
<dbReference type="Proteomes" id="UP000663881">
    <property type="component" value="Unassembled WGS sequence"/>
</dbReference>
<dbReference type="Gene3D" id="2.60.120.260">
    <property type="entry name" value="Galactose-binding domain-like"/>
    <property type="match status" value="1"/>
</dbReference>
<gene>
    <name evidence="1" type="ORF">JYZ213_LOCUS2887</name>
    <name evidence="3" type="ORF">OKA104_LOCUS34004</name>
    <name evidence="4" type="ORF">OXD698_LOCUS34047</name>
    <name evidence="2" type="ORF">VCS650_LOCUS5617</name>
</gene>
<reference evidence="3" key="1">
    <citation type="submission" date="2021-02" db="EMBL/GenBank/DDBJ databases">
        <authorList>
            <person name="Nowell W R."/>
        </authorList>
    </citation>
    <scope>NUCLEOTIDE SEQUENCE</scope>
</reference>
<dbReference type="Proteomes" id="UP000663844">
    <property type="component" value="Unassembled WGS sequence"/>
</dbReference>
<accession>A0A819SJ62</accession>
<dbReference type="Proteomes" id="UP000663891">
    <property type="component" value="Unassembled WGS sequence"/>
</dbReference>
<protein>
    <submittedName>
        <fullName evidence="3">Uncharacterized protein</fullName>
    </submittedName>
</protein>
<evidence type="ECO:0000313" key="2">
    <source>
        <dbReference type="EMBL" id="CAF0831280.1"/>
    </source>
</evidence>
<dbReference type="EMBL" id="CAJOAZ010004828">
    <property type="protein sequence ID" value="CAF4076766.1"/>
    <property type="molecule type" value="Genomic_DNA"/>
</dbReference>
<dbReference type="OrthoDB" id="10015324at2759"/>
<sequence length="148" mass="16368">MFRHRSWTQYSQNFTATKTTHTLLFGFETDGNRVYYLDTVSVANVIVGLASELLTNGNFESSAVTLTAWTTWCESTCGVNNIYITSGTDCFMSVGNCFTSWCSNGRPSFVFLGQSITTTIGQTYAVSYRLIQTGPSSSGTMKFYVDIN</sequence>
<evidence type="ECO:0000313" key="3">
    <source>
        <dbReference type="EMBL" id="CAF4071530.1"/>
    </source>
</evidence>
<comment type="caution">
    <text evidence="3">The sequence shown here is derived from an EMBL/GenBank/DDBJ whole genome shotgun (WGS) entry which is preliminary data.</text>
</comment>
<evidence type="ECO:0000313" key="4">
    <source>
        <dbReference type="EMBL" id="CAF4076766.1"/>
    </source>
</evidence>
<dbReference type="AlphaFoldDB" id="A0A819SJ62"/>
<dbReference type="Proteomes" id="UP000663845">
    <property type="component" value="Unassembled WGS sequence"/>
</dbReference>
<dbReference type="EMBL" id="CAJOAY010004479">
    <property type="protein sequence ID" value="CAF4071530.1"/>
    <property type="molecule type" value="Genomic_DNA"/>
</dbReference>
<evidence type="ECO:0000313" key="1">
    <source>
        <dbReference type="EMBL" id="CAF0757976.1"/>
    </source>
</evidence>
<dbReference type="EMBL" id="CAJNOG010000015">
    <property type="protein sequence ID" value="CAF0757976.1"/>
    <property type="molecule type" value="Genomic_DNA"/>
</dbReference>